<dbReference type="OrthoDB" id="439943at2759"/>
<dbReference type="PANTHER" id="PTHR31121">
    <property type="entry name" value="ALPHA-1,2 MANNOSYLTRANSFERASE KTR1"/>
    <property type="match status" value="1"/>
</dbReference>
<keyword evidence="3" id="KW-0328">Glycosyltransferase</keyword>
<name>A0A448YRC4_BRENA</name>
<keyword evidence="5" id="KW-0735">Signal-anchor</keyword>
<evidence type="ECO:0000256" key="4">
    <source>
        <dbReference type="ARBA" id="ARBA00022679"/>
    </source>
</evidence>
<evidence type="ECO:0000256" key="5">
    <source>
        <dbReference type="ARBA" id="ARBA00022968"/>
    </source>
</evidence>
<accession>A0A448YRC4</accession>
<dbReference type="Gene3D" id="3.90.550.10">
    <property type="entry name" value="Spore Coat Polysaccharide Biosynthesis Protein SpsA, Chain A"/>
    <property type="match status" value="1"/>
</dbReference>
<dbReference type="GO" id="GO:0006493">
    <property type="term" value="P:protein O-linked glycosylation"/>
    <property type="evidence" value="ECO:0007669"/>
    <property type="project" value="TreeGrafter"/>
</dbReference>
<dbReference type="InterPro" id="IPR029044">
    <property type="entry name" value="Nucleotide-diphossugar_trans"/>
</dbReference>
<dbReference type="SUPFAM" id="SSF53448">
    <property type="entry name" value="Nucleotide-diphospho-sugar transferases"/>
    <property type="match status" value="1"/>
</dbReference>
<dbReference type="Pfam" id="PF01793">
    <property type="entry name" value="Glyco_transf_15"/>
    <property type="match status" value="1"/>
</dbReference>
<keyword evidence="5" id="KW-0812">Transmembrane</keyword>
<dbReference type="EMBL" id="CAACVR010000045">
    <property type="protein sequence ID" value="VEU23458.1"/>
    <property type="molecule type" value="Genomic_DNA"/>
</dbReference>
<evidence type="ECO:0000256" key="2">
    <source>
        <dbReference type="ARBA" id="ARBA00007677"/>
    </source>
</evidence>
<evidence type="ECO:0000256" key="3">
    <source>
        <dbReference type="ARBA" id="ARBA00022676"/>
    </source>
</evidence>
<protein>
    <submittedName>
        <fullName evidence="6">DEKNAAC104659</fullName>
    </submittedName>
</protein>
<sequence length="264" mass="32291">MRHLFTMVSTGKQTPQPEYYNEDERLREVHRENATFFSLVENERLDGMLSSIQQVEDRFNHNYNYDWVFMNDKPFTDLFKTNVASTVSGRAIFIQIPEEFWGVPSRIDKLRMERAMNYLNREGVLYAKKLSYRQMCRFNSGFFYKMPIMDKYQYYWRVEPSIRFDCDIPYDPFELMRKENYTYGFSMALLEDRKSIRKLWTTSMEFFDTEHPEHVNKDNSLKFINHNSEAEEYEPGYYNLCHYWSNFEIANLDFFRSRQYEDYF</sequence>
<keyword evidence="7" id="KW-1185">Reference proteome</keyword>
<comment type="similarity">
    <text evidence="2">Belongs to the glycosyltransferase 15 family.</text>
</comment>
<proteinExistence type="inferred from homology"/>
<dbReference type="GO" id="GO:0000026">
    <property type="term" value="F:alpha-1,2-mannosyltransferase activity"/>
    <property type="evidence" value="ECO:0007669"/>
    <property type="project" value="TreeGrafter"/>
</dbReference>
<dbReference type="GO" id="GO:0016020">
    <property type="term" value="C:membrane"/>
    <property type="evidence" value="ECO:0007669"/>
    <property type="project" value="UniProtKB-SubCell"/>
</dbReference>
<dbReference type="InterPro" id="IPR002685">
    <property type="entry name" value="Glyco_trans_15"/>
</dbReference>
<dbReference type="Proteomes" id="UP000290900">
    <property type="component" value="Unassembled WGS sequence"/>
</dbReference>
<reference evidence="6 7" key="1">
    <citation type="submission" date="2018-12" db="EMBL/GenBank/DDBJ databases">
        <authorList>
            <person name="Tiukova I."/>
            <person name="Dainat J."/>
        </authorList>
    </citation>
    <scope>NUCLEOTIDE SEQUENCE [LARGE SCALE GENOMIC DNA]</scope>
</reference>
<keyword evidence="4" id="KW-0808">Transferase</keyword>
<evidence type="ECO:0000313" key="7">
    <source>
        <dbReference type="Proteomes" id="UP000290900"/>
    </source>
</evidence>
<dbReference type="InParanoid" id="A0A448YRC4"/>
<dbReference type="GO" id="GO:0000032">
    <property type="term" value="P:cell wall mannoprotein biosynthetic process"/>
    <property type="evidence" value="ECO:0007669"/>
    <property type="project" value="TreeGrafter"/>
</dbReference>
<feature type="non-terminal residue" evidence="6">
    <location>
        <position position="264"/>
    </location>
</feature>
<comment type="subcellular location">
    <subcellularLocation>
        <location evidence="1">Membrane</location>
        <topology evidence="1">Single-pass type II membrane protein</topology>
    </subcellularLocation>
</comment>
<dbReference type="AlphaFoldDB" id="A0A448YRC4"/>
<gene>
    <name evidence="6" type="ORF">BRENAR_LOCUS4188</name>
</gene>
<organism evidence="6 7">
    <name type="scientific">Brettanomyces naardenensis</name>
    <name type="common">Yeast</name>
    <dbReference type="NCBI Taxonomy" id="13370"/>
    <lineage>
        <taxon>Eukaryota</taxon>
        <taxon>Fungi</taxon>
        <taxon>Dikarya</taxon>
        <taxon>Ascomycota</taxon>
        <taxon>Saccharomycotina</taxon>
        <taxon>Pichiomycetes</taxon>
        <taxon>Pichiales</taxon>
        <taxon>Pichiaceae</taxon>
        <taxon>Brettanomyces</taxon>
    </lineage>
</organism>
<evidence type="ECO:0000313" key="6">
    <source>
        <dbReference type="EMBL" id="VEU23458.1"/>
    </source>
</evidence>
<dbReference type="GO" id="GO:0006487">
    <property type="term" value="P:protein N-linked glycosylation"/>
    <property type="evidence" value="ECO:0007669"/>
    <property type="project" value="TreeGrafter"/>
</dbReference>
<dbReference type="GO" id="GO:0005794">
    <property type="term" value="C:Golgi apparatus"/>
    <property type="evidence" value="ECO:0007669"/>
    <property type="project" value="TreeGrafter"/>
</dbReference>
<evidence type="ECO:0000256" key="1">
    <source>
        <dbReference type="ARBA" id="ARBA00004606"/>
    </source>
</evidence>
<dbReference type="PANTHER" id="PTHR31121:SF15">
    <property type="entry name" value="O-GLYCOSIDE ALPHA-1,2-MANNOSYLTRANSFERASE HOMOLOG 3"/>
    <property type="match status" value="1"/>
</dbReference>